<dbReference type="EMBL" id="LAZR01070003">
    <property type="protein sequence ID" value="KKK46545.1"/>
    <property type="molecule type" value="Genomic_DNA"/>
</dbReference>
<gene>
    <name evidence="2" type="ORF">LCGC14_2404090</name>
    <name evidence="1" type="ORF">LCGC14_3163780</name>
</gene>
<name>A0A0F9BUM3_9ZZZZ</name>
<comment type="caution">
    <text evidence="2">The sequence shown here is derived from an EMBL/GenBank/DDBJ whole genome shotgun (WGS) entry which is preliminary data.</text>
</comment>
<organism evidence="2">
    <name type="scientific">marine sediment metagenome</name>
    <dbReference type="NCBI Taxonomy" id="412755"/>
    <lineage>
        <taxon>unclassified sequences</taxon>
        <taxon>metagenomes</taxon>
        <taxon>ecological metagenomes</taxon>
    </lineage>
</organism>
<dbReference type="AlphaFoldDB" id="A0A0F9BUM3"/>
<protein>
    <submittedName>
        <fullName evidence="2">Uncharacterized protein</fullName>
    </submittedName>
</protein>
<evidence type="ECO:0000313" key="1">
    <source>
        <dbReference type="EMBL" id="KKK46545.1"/>
    </source>
</evidence>
<accession>A0A0F9BUM3</accession>
<proteinExistence type="predicted"/>
<evidence type="ECO:0000313" key="2">
    <source>
        <dbReference type="EMBL" id="KKL25554.1"/>
    </source>
</evidence>
<reference evidence="2" key="1">
    <citation type="journal article" date="2015" name="Nature">
        <title>Complex archaea that bridge the gap between prokaryotes and eukaryotes.</title>
        <authorList>
            <person name="Spang A."/>
            <person name="Saw J.H."/>
            <person name="Jorgensen S.L."/>
            <person name="Zaremba-Niedzwiedzka K."/>
            <person name="Martijn J."/>
            <person name="Lind A.E."/>
            <person name="van Eijk R."/>
            <person name="Schleper C."/>
            <person name="Guy L."/>
            <person name="Ettema T.J."/>
        </authorList>
    </citation>
    <scope>NUCLEOTIDE SEQUENCE</scope>
</reference>
<sequence length="63" mass="7322">MSSLINRSAVKNFILKKLESMRPWLGFNRVSKTALDVYEGRIRAMIIKDIKDHPSKGKTFRLD</sequence>
<dbReference type="EMBL" id="LAZR01036170">
    <property type="protein sequence ID" value="KKL25554.1"/>
    <property type="molecule type" value="Genomic_DNA"/>
</dbReference>